<dbReference type="Proteomes" id="UP000663879">
    <property type="component" value="Unassembled WGS sequence"/>
</dbReference>
<name>A0A813USY1_9BILA</name>
<evidence type="ECO:0000259" key="1">
    <source>
        <dbReference type="PROSITE" id="PS50164"/>
    </source>
</evidence>
<reference evidence="2" key="1">
    <citation type="submission" date="2021-02" db="EMBL/GenBank/DDBJ databases">
        <authorList>
            <person name="Nowell W R."/>
        </authorList>
    </citation>
    <scope>NUCLEOTIDE SEQUENCE</scope>
    <source>
        <strain evidence="2">Ploen Becks lab</strain>
    </source>
</reference>
<dbReference type="Gene3D" id="3.40.1440.10">
    <property type="entry name" value="GIY-YIG endonuclease"/>
    <property type="match status" value="1"/>
</dbReference>
<dbReference type="InterPro" id="IPR000305">
    <property type="entry name" value="GIY-YIG_endonuc"/>
</dbReference>
<organism evidence="2 3">
    <name type="scientific">Brachionus calyciflorus</name>
    <dbReference type="NCBI Taxonomy" id="104777"/>
    <lineage>
        <taxon>Eukaryota</taxon>
        <taxon>Metazoa</taxon>
        <taxon>Spiralia</taxon>
        <taxon>Gnathifera</taxon>
        <taxon>Rotifera</taxon>
        <taxon>Eurotatoria</taxon>
        <taxon>Monogononta</taxon>
        <taxon>Pseudotrocha</taxon>
        <taxon>Ploima</taxon>
        <taxon>Brachionidae</taxon>
        <taxon>Brachionus</taxon>
    </lineage>
</organism>
<dbReference type="AlphaFoldDB" id="A0A813USY1"/>
<dbReference type="PROSITE" id="PS50164">
    <property type="entry name" value="GIY_YIG"/>
    <property type="match status" value="1"/>
</dbReference>
<protein>
    <recommendedName>
        <fullName evidence="1">GIY-YIG domain-containing protein</fullName>
    </recommendedName>
</protein>
<dbReference type="InterPro" id="IPR058912">
    <property type="entry name" value="HTH_animal"/>
</dbReference>
<accession>A0A813USY1</accession>
<dbReference type="PANTHER" id="PTHR21301:SF10">
    <property type="entry name" value="REVERSE TRANSCRIPTASE DOMAIN-CONTAINING PROTEIN"/>
    <property type="match status" value="1"/>
</dbReference>
<keyword evidence="3" id="KW-1185">Reference proteome</keyword>
<comment type="caution">
    <text evidence="2">The sequence shown here is derived from an EMBL/GenBank/DDBJ whole genome shotgun (WGS) entry which is preliminary data.</text>
</comment>
<dbReference type="OrthoDB" id="10029313at2759"/>
<evidence type="ECO:0000313" key="2">
    <source>
        <dbReference type="EMBL" id="CAF0830302.1"/>
    </source>
</evidence>
<dbReference type="Pfam" id="PF26215">
    <property type="entry name" value="HTH_animal"/>
    <property type="match status" value="1"/>
</dbReference>
<dbReference type="InterPro" id="IPR035901">
    <property type="entry name" value="GIY-YIG_endonuc_sf"/>
</dbReference>
<gene>
    <name evidence="2" type="ORF">OXX778_LOCUS7928</name>
</gene>
<evidence type="ECO:0000313" key="3">
    <source>
        <dbReference type="Proteomes" id="UP000663879"/>
    </source>
</evidence>
<feature type="domain" description="GIY-YIG" evidence="1">
    <location>
        <begin position="514"/>
        <end position="594"/>
    </location>
</feature>
<dbReference type="PANTHER" id="PTHR21301">
    <property type="entry name" value="REVERSE TRANSCRIPTASE"/>
    <property type="match status" value="1"/>
</dbReference>
<proteinExistence type="predicted"/>
<dbReference type="EMBL" id="CAJNOC010001051">
    <property type="protein sequence ID" value="CAF0830302.1"/>
    <property type="molecule type" value="Genomic_DNA"/>
</dbReference>
<sequence>MKYFLCNLDNSILEFNCKLFNLYKNFLKESVSVDLPDDQLDQENEIINEYNINNFPFDLLDEFYKNSKKGNKNIKNIPIVKESIKLKYQILSNCAQLIQENFDSNLEKDKIISLKKFLKEKPFKILQCDKNVGNLLINNEDFLYIANQNLNDINTYLKLDSNPLQETEDKINFELKKSYENKNLSQNLYKKMKIRDSKIGTFRILPKLHKAKFGIRPIINCIEHPTSKLSLSMGSKCGPSVANLYLFILEKNWVSLHSNFIIYKRFIDDIFIASPIEIKIEELTSQFIYLKLNISNEKSVVFLDLKITFEPLVKKLIFDLYIKPTNSCSYLMPISNHPKHIFDNIPISLFTRIRRICSYFKDYLAHSRNLLIQLVKQGYNFKKISGICRNLAIKDRSELLPYKNKINEKKDNLKFFLKYDNNFSNLKNLIYDSFTKVKGDSSFIKDKNLLVVNRIDKNIGSLFVLNFKIDSKPNYFSKKCNQTNCNVCKFSCESSFIKYKNFYIPLLSNSNCDSKGIIYFIKCKKCNVFYIGESSRCAKKRISEHLYSVRKFNKDLRKSLSNYDKCSEVAIHFNMIGHKKEDFIFYIFKSDLNDDLIRKSTETDLIHFFSSLNIPIINVKIPKIENIKTLTFL</sequence>